<dbReference type="Proteomes" id="UP000002669">
    <property type="component" value="Unassembled WGS sequence"/>
</dbReference>
<feature type="region of interest" description="Disordered" evidence="3">
    <location>
        <begin position="660"/>
        <end position="692"/>
    </location>
</feature>
<feature type="region of interest" description="Disordered" evidence="3">
    <location>
        <begin position="1"/>
        <end position="96"/>
    </location>
</feature>
<feature type="region of interest" description="Disordered" evidence="3">
    <location>
        <begin position="265"/>
        <end position="286"/>
    </location>
</feature>
<feature type="region of interest" description="Disordered" evidence="3">
    <location>
        <begin position="147"/>
        <end position="201"/>
    </location>
</feature>
<dbReference type="eggNOG" id="KOG0531">
    <property type="taxonomic scope" value="Eukaryota"/>
</dbReference>
<dbReference type="GeneID" id="10031299"/>
<feature type="compositionally biased region" description="Polar residues" evidence="3">
    <location>
        <begin position="269"/>
        <end position="286"/>
    </location>
</feature>
<reference evidence="5" key="1">
    <citation type="journal article" date="2012" name="MBio">
        <title>Comparative genome analysis of Trichophyton rubrum and related dermatophytes reveals candidate genes involved in infection.</title>
        <authorList>
            <person name="Martinez D.A."/>
            <person name="Oliver B.G."/>
            <person name="Graeser Y."/>
            <person name="Goldberg J.M."/>
            <person name="Li W."/>
            <person name="Martinez-Rossi N.M."/>
            <person name="Monod M."/>
            <person name="Shelest E."/>
            <person name="Barton R.C."/>
            <person name="Birch E."/>
            <person name="Brakhage A.A."/>
            <person name="Chen Z."/>
            <person name="Gurr S.J."/>
            <person name="Heiman D."/>
            <person name="Heitman J."/>
            <person name="Kosti I."/>
            <person name="Rossi A."/>
            <person name="Saif S."/>
            <person name="Samalova M."/>
            <person name="Saunders C.W."/>
            <person name="Shea T."/>
            <person name="Summerbell R.C."/>
            <person name="Xu J."/>
            <person name="Young S."/>
            <person name="Zeng Q."/>
            <person name="Birren B.W."/>
            <person name="Cuomo C.A."/>
            <person name="White T.C."/>
        </authorList>
    </citation>
    <scope>NUCLEOTIDE SEQUENCE [LARGE SCALE GENOMIC DNA]</scope>
    <source>
        <strain evidence="5">ATCC MYA-4604 / CBS 118893</strain>
    </source>
</reference>
<accession>E5R2Q2</accession>
<feature type="compositionally biased region" description="Basic and acidic residues" evidence="3">
    <location>
        <begin position="757"/>
        <end position="775"/>
    </location>
</feature>
<dbReference type="InterPro" id="IPR052574">
    <property type="entry name" value="CDIRP"/>
</dbReference>
<dbReference type="Gene3D" id="3.80.10.10">
    <property type="entry name" value="Ribonuclease Inhibitor"/>
    <property type="match status" value="2"/>
</dbReference>
<feature type="compositionally biased region" description="Polar residues" evidence="3">
    <location>
        <begin position="563"/>
        <end position="579"/>
    </location>
</feature>
<dbReference type="Pfam" id="PF13855">
    <property type="entry name" value="LRR_8"/>
    <property type="match status" value="1"/>
</dbReference>
<name>E5R2Q2_ARTGP</name>
<feature type="region of interest" description="Disordered" evidence="3">
    <location>
        <begin position="726"/>
        <end position="799"/>
    </location>
</feature>
<dbReference type="InterPro" id="IPR003591">
    <property type="entry name" value="Leu-rich_rpt_typical-subtyp"/>
</dbReference>
<evidence type="ECO:0000313" key="5">
    <source>
        <dbReference type="Proteomes" id="UP000002669"/>
    </source>
</evidence>
<feature type="compositionally biased region" description="Polar residues" evidence="3">
    <location>
        <begin position="453"/>
        <end position="465"/>
    </location>
</feature>
<dbReference type="GO" id="GO:1902412">
    <property type="term" value="P:regulation of mitotic cytokinesis"/>
    <property type="evidence" value="ECO:0007669"/>
    <property type="project" value="TreeGrafter"/>
</dbReference>
<feature type="region of interest" description="Disordered" evidence="3">
    <location>
        <begin position="307"/>
        <end position="407"/>
    </location>
</feature>
<dbReference type="PANTHER" id="PTHR47566">
    <property type="match status" value="1"/>
</dbReference>
<feature type="compositionally biased region" description="Basic and acidic residues" evidence="3">
    <location>
        <begin position="674"/>
        <end position="686"/>
    </location>
</feature>
<evidence type="ECO:0000256" key="3">
    <source>
        <dbReference type="SAM" id="MobiDB-lite"/>
    </source>
</evidence>
<evidence type="ECO:0000313" key="4">
    <source>
        <dbReference type="EMBL" id="EFQ97036.1"/>
    </source>
</evidence>
<sequence length="1727" mass="191512">MAEPWLDGLDDDWESQQVVSATNSPDLPGDSDDADADTSPTPSPRPYRDSSSASNEPHSHHCLGQTSTVNRMSDGHGTMQIKARSEGVSNTTPEWKRRIIRGERALGEAGDLFGPMGLETVFRPPSFSESQFQSHISVPVAADAAARQDGLSSREPFHSQRANGTQKSQRSQRSLWSQRSQRSQRSRGGLFRDSHGGNDTSWMEHMSEVMIGGDGRPYTAQKNQLESIEPLREHLSSLSIEFNSRLSSSSHASASIIRDNGASCISLPKRNQSSRSPTRLENMPTFSDSLLQDDNFEADADNLTSISLPEGLSMGTQDCTSPASIVDASRQAAHSDSGSFRRRTPSSRPPHTQDSILEEDSISPVPQTPQTPPSIRLYSPQDVELPAEDSSKPRPSSSGSPLKLFGNHDTYTSNKLLRRISQFEAANTLDIDEPSHLDAEREDIASDEIPKVSSRTNISRSNHITNAGMENRQPRNALQVPSPSQDKENSIPHHIYERQLFPLSKTEAKRSLKRSSKITVSKRRRTLQVLPDQDQVWDESILDSTGPFSNHSLTEGMDGGQQRLPSYSRPTAPTPTSFRPITVNGQSLFAGTDKQETAACPNASFVFHIEHPRKGSITTQEYYNEASKVMDHIRAQGGPISGSTRRNEGYQTIYEDDSALYSDESSEEQFSRPPSRDGVDLRKQREMPPPNPRIISHLKKFEEKDEFDVGMGASVGTLKFRQQHGLLHPNQPSHRDTGCFDDTVESSPEHIQISPNSRHDGQQSELVLRSEESIKSQKSAASLPTGFSQGSANSSGAKGIISSDRVSHLIPENIGKMIFDRNTQCWVKNRTRSDQDTHNRSQTASEDDPFKDISDLSVDELKELAVARGLIPAGDAYDSEPAPPSPEEPLPPEPEKKAPFQAEHNTRPQTRESVQNPMSESSSVQSKYTRFTVSVPKPGTRATSWGSEEFQNHKVNLEKPQVLEQENQDDQQPEAYSGPLQEPNNRARSSTIAFSSPLVSGVAYQGEDELCSEHTQEAHEWISDAAVPSPLGNTPPHDIPLPEQDCFELSCIQEGTEESIDRQGEEQNNDLSVIPSVADIEQSVMIAPPNPESSHYSFHMSPLSEFTVNQADESMRGEASYVAKRANPRALRQLHGKLALAAENIVQHITDAEPYEAYWEQMRRLVLRGKRLLTLHQLDKYCPQLQELDVGENKLSHLNGVPTTVRSLDSPHNCLSGLTSWGHLSNLQYLDISGNGLDNLDGLSKLYHLRSLNASHNKLTCIKGIFGLDGLLKLKVSNNQLTSVDFKHADLTRLSKLDLSGNDIHTIQNIDVLHGIETIDLRKNQMQEFAVRRSLRRLDILKLSGNQLSHLDLSSFPSLRVLYVDCNHLSTIEKLEDCRFLDTLSMREQSISSKDPSNSTCYAEPMTVALKLGSLSSIRKLFLSSNFLSEAMLKPDTPILSLQLLDLASCTLEALPEQFGETFSNLKTLNLNFNALSDINSLRGIKRLNRLSLVGNRIARLRRLCKVLGEIGGAYGSLTRLDLRGNPLTVGFYPPPISGSGKQQQKYTGQNAQRGLIKHKADDDFLDRSLPYIGGGKDIARHPSYHSNNYIDYPPLAAHDEQNEAENNEKEVDDPYTVPVADPFADAKYQAHLDEPTRLRRRVIELMIQNATSGRLTYLDGLLQSSSPDDNEINDDDGSGHVGPGDAHVHAHEGAVRVKKDWVWNRLEQLGVLRKKEKATEKGNGRG</sequence>
<organism evidence="5">
    <name type="scientific">Arthroderma gypseum (strain ATCC MYA-4604 / CBS 118893)</name>
    <name type="common">Microsporum gypseum</name>
    <dbReference type="NCBI Taxonomy" id="535722"/>
    <lineage>
        <taxon>Eukaryota</taxon>
        <taxon>Fungi</taxon>
        <taxon>Dikarya</taxon>
        <taxon>Ascomycota</taxon>
        <taxon>Pezizomycotina</taxon>
        <taxon>Eurotiomycetes</taxon>
        <taxon>Eurotiomycetidae</taxon>
        <taxon>Onygenales</taxon>
        <taxon>Arthrodermataceae</taxon>
        <taxon>Nannizzia</taxon>
    </lineage>
</organism>
<protein>
    <recommendedName>
        <fullName evidence="6">Septation initiation network scaffold protein cdc11</fullName>
    </recommendedName>
</protein>
<dbReference type="RefSeq" id="XP_003175988.1">
    <property type="nucleotide sequence ID" value="XM_003175940.1"/>
</dbReference>
<evidence type="ECO:0008006" key="6">
    <source>
        <dbReference type="Google" id="ProtNLM"/>
    </source>
</evidence>
<feature type="region of interest" description="Disordered" evidence="3">
    <location>
        <begin position="873"/>
        <end position="948"/>
    </location>
</feature>
<keyword evidence="5" id="KW-1185">Reference proteome</keyword>
<dbReference type="SMART" id="SM00365">
    <property type="entry name" value="LRR_SD22"/>
    <property type="match status" value="6"/>
</dbReference>
<feature type="compositionally biased region" description="Basic and acidic residues" evidence="3">
    <location>
        <begin position="893"/>
        <end position="910"/>
    </location>
</feature>
<feature type="region of interest" description="Disordered" evidence="3">
    <location>
        <begin position="558"/>
        <end position="579"/>
    </location>
</feature>
<feature type="compositionally biased region" description="Polar residues" evidence="3">
    <location>
        <begin position="314"/>
        <end position="323"/>
    </location>
</feature>
<dbReference type="SUPFAM" id="SSF52058">
    <property type="entry name" value="L domain-like"/>
    <property type="match status" value="2"/>
</dbReference>
<dbReference type="VEuPathDB" id="FungiDB:MGYG_00080"/>
<feature type="compositionally biased region" description="Polar residues" evidence="3">
    <location>
        <begin position="776"/>
        <end position="796"/>
    </location>
</feature>
<dbReference type="OMA" id="ATSWGTD"/>
<evidence type="ECO:0000256" key="2">
    <source>
        <dbReference type="ARBA" id="ARBA00022737"/>
    </source>
</evidence>
<proteinExistence type="predicted"/>
<feature type="compositionally biased region" description="Polar residues" evidence="3">
    <location>
        <begin position="474"/>
        <end position="484"/>
    </location>
</feature>
<feature type="compositionally biased region" description="Pro residues" evidence="3">
    <location>
        <begin position="881"/>
        <end position="892"/>
    </location>
</feature>
<dbReference type="GO" id="GO:0061499">
    <property type="term" value="C:outer plaque of mitotic spindle pole body"/>
    <property type="evidence" value="ECO:0007669"/>
    <property type="project" value="TreeGrafter"/>
</dbReference>
<dbReference type="PROSITE" id="PS51450">
    <property type="entry name" value="LRR"/>
    <property type="match status" value="5"/>
</dbReference>
<feature type="region of interest" description="Disordered" evidence="3">
    <location>
        <begin position="1662"/>
        <end position="1690"/>
    </location>
</feature>
<dbReference type="EMBL" id="DS989822">
    <property type="protein sequence ID" value="EFQ97036.1"/>
    <property type="molecule type" value="Genomic_DNA"/>
</dbReference>
<feature type="compositionally biased region" description="Low complexity" evidence="3">
    <location>
        <begin position="166"/>
        <end position="187"/>
    </location>
</feature>
<feature type="region of interest" description="Disordered" evidence="3">
    <location>
        <begin position="439"/>
        <end position="489"/>
    </location>
</feature>
<feature type="region of interest" description="Disordered" evidence="3">
    <location>
        <begin position="965"/>
        <end position="987"/>
    </location>
</feature>
<dbReference type="HOGENOM" id="CLU_002093_1_0_1"/>
<dbReference type="GO" id="GO:0031028">
    <property type="term" value="P:septation initiation signaling"/>
    <property type="evidence" value="ECO:0007669"/>
    <property type="project" value="TreeGrafter"/>
</dbReference>
<feature type="compositionally biased region" description="Polar residues" evidence="3">
    <location>
        <begin position="911"/>
        <end position="932"/>
    </location>
</feature>
<dbReference type="InterPro" id="IPR001611">
    <property type="entry name" value="Leu-rich_rpt"/>
</dbReference>
<feature type="compositionally biased region" description="Basic and acidic residues" evidence="3">
    <location>
        <begin position="439"/>
        <end position="450"/>
    </location>
</feature>
<dbReference type="InterPro" id="IPR032675">
    <property type="entry name" value="LRR_dom_sf"/>
</dbReference>
<dbReference type="InParanoid" id="E5R2Q2"/>
<feature type="region of interest" description="Disordered" evidence="3">
    <location>
        <begin position="830"/>
        <end position="852"/>
    </location>
</feature>
<dbReference type="OrthoDB" id="7451790at2759"/>
<dbReference type="SMART" id="SM00369">
    <property type="entry name" value="LRR_TYP"/>
    <property type="match status" value="7"/>
</dbReference>
<dbReference type="STRING" id="535722.E5R2Q2"/>
<keyword evidence="2" id="KW-0677">Repeat</keyword>
<evidence type="ECO:0000256" key="1">
    <source>
        <dbReference type="ARBA" id="ARBA00022614"/>
    </source>
</evidence>
<keyword evidence="1" id="KW-0433">Leucine-rich repeat</keyword>
<dbReference type="PANTHER" id="PTHR47566:SF1">
    <property type="entry name" value="PROTEIN NUD1"/>
    <property type="match status" value="1"/>
</dbReference>
<dbReference type="GO" id="GO:0035591">
    <property type="term" value="F:signaling adaptor activity"/>
    <property type="evidence" value="ECO:0007669"/>
    <property type="project" value="TreeGrafter"/>
</dbReference>
<gene>
    <name evidence="4" type="ORF">MGYG_00080</name>
</gene>